<organism evidence="2 3">
    <name type="scientific">Plectus sambesii</name>
    <dbReference type="NCBI Taxonomy" id="2011161"/>
    <lineage>
        <taxon>Eukaryota</taxon>
        <taxon>Metazoa</taxon>
        <taxon>Ecdysozoa</taxon>
        <taxon>Nematoda</taxon>
        <taxon>Chromadorea</taxon>
        <taxon>Plectida</taxon>
        <taxon>Plectina</taxon>
        <taxon>Plectoidea</taxon>
        <taxon>Plectidae</taxon>
        <taxon>Plectus</taxon>
    </lineage>
</organism>
<keyword evidence="2" id="KW-1185">Reference proteome</keyword>
<accession>A0A914W6X5</accession>
<evidence type="ECO:0000313" key="3">
    <source>
        <dbReference type="WBParaSite" id="PSAMB.scaffold3340size18669.g21096.t1"/>
    </source>
</evidence>
<dbReference type="AlphaFoldDB" id="A0A914W6X5"/>
<evidence type="ECO:0000256" key="1">
    <source>
        <dbReference type="SAM" id="MobiDB-lite"/>
    </source>
</evidence>
<feature type="region of interest" description="Disordered" evidence="1">
    <location>
        <begin position="1"/>
        <end position="43"/>
    </location>
</feature>
<evidence type="ECO:0000313" key="2">
    <source>
        <dbReference type="Proteomes" id="UP000887566"/>
    </source>
</evidence>
<dbReference type="WBParaSite" id="PSAMB.scaffold3340size18669.g21096.t1">
    <property type="protein sequence ID" value="PSAMB.scaffold3340size18669.g21096.t1"/>
    <property type="gene ID" value="PSAMB.scaffold3340size18669.g21096"/>
</dbReference>
<name>A0A914W6X5_9BILA</name>
<sequence length="205" mass="23444">MVMKSPCKSPSFSLTSSTLSNSESSPSTFSSTSWETNEPEGPLITDFQNVYRPMTPKLARQHEKRIEREWAPRCRHSPHRSVSLSTWVDAAWAPLWSLHENRTRARVSDGGKTSWSGGRLYRPHNQPTNAVLPLARHDDECSNPVHSFSLSFPPPLLSYDCVRAVCCVRLGVPPRASSSRRFTSSINWLARRRRYRSRLKRLHED</sequence>
<dbReference type="Proteomes" id="UP000887566">
    <property type="component" value="Unplaced"/>
</dbReference>
<protein>
    <submittedName>
        <fullName evidence="3">Uncharacterized protein</fullName>
    </submittedName>
</protein>
<feature type="compositionally biased region" description="Low complexity" evidence="1">
    <location>
        <begin position="9"/>
        <end position="36"/>
    </location>
</feature>
<reference evidence="3" key="1">
    <citation type="submission" date="2022-11" db="UniProtKB">
        <authorList>
            <consortium name="WormBaseParasite"/>
        </authorList>
    </citation>
    <scope>IDENTIFICATION</scope>
</reference>
<proteinExistence type="predicted"/>